<dbReference type="InterPro" id="IPR001750">
    <property type="entry name" value="ND/Mrp_TM"/>
</dbReference>
<feature type="transmembrane region" description="Helical" evidence="17">
    <location>
        <begin position="381"/>
        <end position="402"/>
    </location>
</feature>
<dbReference type="InterPro" id="IPR000260">
    <property type="entry name" value="NADH4_N"/>
</dbReference>
<keyword evidence="12 17" id="KW-0520">NAD</keyword>
<keyword evidence="11 17" id="KW-1133">Transmembrane helix</keyword>
<feature type="transmembrane region" description="Helical" evidence="17">
    <location>
        <begin position="247"/>
        <end position="266"/>
    </location>
</feature>
<keyword evidence="8 17" id="KW-0812">Transmembrane</keyword>
<keyword evidence="15 17" id="KW-0472">Membrane</keyword>
<gene>
    <name evidence="20" type="primary">ND4</name>
</gene>
<evidence type="ECO:0000256" key="1">
    <source>
        <dbReference type="ARBA" id="ARBA00003257"/>
    </source>
</evidence>
<accession>A0A343BTB2</accession>
<evidence type="ECO:0000256" key="15">
    <source>
        <dbReference type="ARBA" id="ARBA00023136"/>
    </source>
</evidence>
<dbReference type="EMBL" id="KY620270">
    <property type="protein sequence ID" value="ARB51933.1"/>
    <property type="molecule type" value="Genomic_DNA"/>
</dbReference>
<dbReference type="PANTHER" id="PTHR43507">
    <property type="entry name" value="NADH-UBIQUINONE OXIDOREDUCTASE CHAIN 4"/>
    <property type="match status" value="1"/>
</dbReference>
<dbReference type="GO" id="GO:0008137">
    <property type="term" value="F:NADH dehydrogenase (ubiquinone) activity"/>
    <property type="evidence" value="ECO:0007669"/>
    <property type="project" value="UniProtKB-UniRule"/>
</dbReference>
<evidence type="ECO:0000256" key="12">
    <source>
        <dbReference type="ARBA" id="ARBA00023027"/>
    </source>
</evidence>
<evidence type="ECO:0000259" key="18">
    <source>
        <dbReference type="Pfam" id="PF00361"/>
    </source>
</evidence>
<feature type="transmembrane region" description="Helical" evidence="17">
    <location>
        <begin position="110"/>
        <end position="131"/>
    </location>
</feature>
<feature type="domain" description="NADH:quinone oxidoreductase/Mrp antiporter transmembrane" evidence="18">
    <location>
        <begin position="107"/>
        <end position="390"/>
    </location>
</feature>
<feature type="transmembrane region" description="Helical" evidence="17">
    <location>
        <begin position="182"/>
        <end position="204"/>
    </location>
</feature>
<evidence type="ECO:0000256" key="10">
    <source>
        <dbReference type="ARBA" id="ARBA00022982"/>
    </source>
</evidence>
<proteinExistence type="inferred from homology"/>
<feature type="transmembrane region" description="Helical" evidence="17">
    <location>
        <begin position="50"/>
        <end position="75"/>
    </location>
</feature>
<keyword evidence="13 17" id="KW-0830">Ubiquinone</keyword>
<evidence type="ECO:0000256" key="13">
    <source>
        <dbReference type="ARBA" id="ARBA00023075"/>
    </source>
</evidence>
<comment type="subcellular location">
    <subcellularLocation>
        <location evidence="2 17">Mitochondrion membrane</location>
        <topology evidence="2 17">Multi-pass membrane protein</topology>
    </subcellularLocation>
</comment>
<keyword evidence="6 17" id="KW-0813">Transport</keyword>
<dbReference type="RefSeq" id="YP_009467172.1">
    <property type="nucleotide sequence ID" value="NC_037149.1"/>
</dbReference>
<evidence type="ECO:0000256" key="17">
    <source>
        <dbReference type="RuleBase" id="RU003297"/>
    </source>
</evidence>
<dbReference type="Pfam" id="PF01059">
    <property type="entry name" value="Oxidored_q5_N"/>
    <property type="match status" value="1"/>
</dbReference>
<feature type="transmembrane region" description="Helical" evidence="17">
    <location>
        <begin position="422"/>
        <end position="445"/>
    </location>
</feature>
<feature type="transmembrane region" description="Helical" evidence="17">
    <location>
        <begin position="301"/>
        <end position="322"/>
    </location>
</feature>
<dbReference type="GO" id="GO:0031966">
    <property type="term" value="C:mitochondrial membrane"/>
    <property type="evidence" value="ECO:0007669"/>
    <property type="project" value="UniProtKB-SubCell"/>
</dbReference>
<evidence type="ECO:0000256" key="7">
    <source>
        <dbReference type="ARBA" id="ARBA00022660"/>
    </source>
</evidence>
<keyword evidence="9" id="KW-1278">Translocase</keyword>
<feature type="transmembrane region" description="Helical" evidence="17">
    <location>
        <begin position="273"/>
        <end position="295"/>
    </location>
</feature>
<evidence type="ECO:0000259" key="19">
    <source>
        <dbReference type="Pfam" id="PF01059"/>
    </source>
</evidence>
<keyword evidence="14 17" id="KW-0496">Mitochondrion</keyword>
<feature type="transmembrane region" description="Helical" evidence="17">
    <location>
        <begin position="343"/>
        <end position="361"/>
    </location>
</feature>
<evidence type="ECO:0000256" key="8">
    <source>
        <dbReference type="ARBA" id="ARBA00022692"/>
    </source>
</evidence>
<comment type="catalytic activity">
    <reaction evidence="16 17">
        <text>a ubiquinone + NADH + 5 H(+)(in) = a ubiquinol + NAD(+) + 4 H(+)(out)</text>
        <dbReference type="Rhea" id="RHEA:29091"/>
        <dbReference type="Rhea" id="RHEA-COMP:9565"/>
        <dbReference type="Rhea" id="RHEA-COMP:9566"/>
        <dbReference type="ChEBI" id="CHEBI:15378"/>
        <dbReference type="ChEBI" id="CHEBI:16389"/>
        <dbReference type="ChEBI" id="CHEBI:17976"/>
        <dbReference type="ChEBI" id="CHEBI:57540"/>
        <dbReference type="ChEBI" id="CHEBI:57945"/>
        <dbReference type="EC" id="7.1.1.2"/>
    </reaction>
</comment>
<dbReference type="PRINTS" id="PR01437">
    <property type="entry name" value="NUOXDRDTASE4"/>
</dbReference>
<geneLocation type="mitochondrion" evidence="20"/>
<keyword evidence="10 17" id="KW-0249">Electron transport</keyword>
<evidence type="ECO:0000256" key="9">
    <source>
        <dbReference type="ARBA" id="ARBA00022967"/>
    </source>
</evidence>
<dbReference type="GO" id="GO:0042773">
    <property type="term" value="P:ATP synthesis coupled electron transport"/>
    <property type="evidence" value="ECO:0007669"/>
    <property type="project" value="InterPro"/>
</dbReference>
<evidence type="ECO:0000256" key="3">
    <source>
        <dbReference type="ARBA" id="ARBA00009025"/>
    </source>
</evidence>
<evidence type="ECO:0000313" key="20">
    <source>
        <dbReference type="EMBL" id="ARB51933.1"/>
    </source>
</evidence>
<feature type="domain" description="NADH:ubiquinone oxidoreductase chain 4 N-terminal" evidence="19">
    <location>
        <begin position="1"/>
        <end position="103"/>
    </location>
</feature>
<dbReference type="GO" id="GO:0003954">
    <property type="term" value="F:NADH dehydrogenase activity"/>
    <property type="evidence" value="ECO:0007669"/>
    <property type="project" value="TreeGrafter"/>
</dbReference>
<evidence type="ECO:0000256" key="11">
    <source>
        <dbReference type="ARBA" id="ARBA00022989"/>
    </source>
</evidence>
<comment type="function">
    <text evidence="17">Core subunit of the mitochondrial membrane respiratory chain NADH dehydrogenase (Complex I) which catalyzes electron transfer from NADH through the respiratory chain, using ubiquinone as an electron acceptor. Essential for the catalytic activity and assembly of complex I.</text>
</comment>
<sequence>MMKFLFMMIFMIPLCFMKNMFWLVQMMLFFMLFLFFNLSLNILCFSNMSYMFYCDIISFGLILLSIWICCLMIMASESLFKLGFYVNFFMFNVIFLLIMLYLTFSVSNLLLFYFFFEASLIPTLLLIIGWGYQPERIQAGMYLLFYTLFGSLPLLMGIIYIFNDLNTMMAYFLKFFNMNIYMLYISMIFAFLVKMPMYFVHLWLPKAHVEAPVSGSMILAGIMLKLGGYGLLRVLVFLQEVNLKLNYIWIIISLVGGLFISMKCFCQIDMKSLIAYSSVAHMSMVIGGIMVMNYWGFIGSYILMISHGLCSSGMFCLANINYERLHSRSLYINKGMMNFMPSMSLWWFLLLSSNMAAPPSLNLLGEISLINSLVSWSNISMILLMMISFFSAGYSLYLYSYIQHGKYFQGLYSFYVGLSREYLLLFLHWFPLNILIFKVEFISVWF</sequence>
<name>A0A343BTB2_9NEOP</name>
<dbReference type="GO" id="GO:0048039">
    <property type="term" value="F:ubiquinone binding"/>
    <property type="evidence" value="ECO:0007669"/>
    <property type="project" value="TreeGrafter"/>
</dbReference>
<dbReference type="CTD" id="4538"/>
<evidence type="ECO:0000256" key="16">
    <source>
        <dbReference type="ARBA" id="ARBA00049551"/>
    </source>
</evidence>
<dbReference type="Pfam" id="PF00361">
    <property type="entry name" value="Proton_antipo_M"/>
    <property type="match status" value="1"/>
</dbReference>
<dbReference type="GO" id="GO:0015990">
    <property type="term" value="P:electron transport coupled proton transport"/>
    <property type="evidence" value="ECO:0007669"/>
    <property type="project" value="TreeGrafter"/>
</dbReference>
<keyword evidence="7 17" id="KW-0679">Respiratory chain</keyword>
<dbReference type="GeneID" id="36272628"/>
<comment type="similarity">
    <text evidence="3 17">Belongs to the complex I subunit 4 family.</text>
</comment>
<dbReference type="PANTHER" id="PTHR43507:SF20">
    <property type="entry name" value="NADH-UBIQUINONE OXIDOREDUCTASE CHAIN 4"/>
    <property type="match status" value="1"/>
</dbReference>
<evidence type="ECO:0000256" key="5">
    <source>
        <dbReference type="ARBA" id="ARBA00021006"/>
    </source>
</evidence>
<feature type="transmembrane region" description="Helical" evidence="17">
    <location>
        <begin position="143"/>
        <end position="162"/>
    </location>
</feature>
<dbReference type="InterPro" id="IPR003918">
    <property type="entry name" value="NADH_UbQ_OxRdtase"/>
</dbReference>
<feature type="transmembrane region" description="Helical" evidence="17">
    <location>
        <begin position="82"/>
        <end position="104"/>
    </location>
</feature>
<organism evidence="20">
    <name type="scientific">Bombyx lemeepauli</name>
    <dbReference type="NCBI Taxonomy" id="1972253"/>
    <lineage>
        <taxon>Eukaryota</taxon>
        <taxon>Metazoa</taxon>
        <taxon>Ecdysozoa</taxon>
        <taxon>Arthropoda</taxon>
        <taxon>Hexapoda</taxon>
        <taxon>Insecta</taxon>
        <taxon>Pterygota</taxon>
        <taxon>Neoptera</taxon>
        <taxon>Endopterygota</taxon>
        <taxon>Lepidoptera</taxon>
        <taxon>Glossata</taxon>
        <taxon>Ditrysia</taxon>
        <taxon>Bombycoidea</taxon>
        <taxon>Bombycidae</taxon>
        <taxon>Bombycinae</taxon>
        <taxon>Bombyx</taxon>
    </lineage>
</organism>
<evidence type="ECO:0000256" key="4">
    <source>
        <dbReference type="ARBA" id="ARBA00012944"/>
    </source>
</evidence>
<protein>
    <recommendedName>
        <fullName evidence="5 17">NADH-ubiquinone oxidoreductase chain 4</fullName>
        <ecNumber evidence="4 17">7.1.1.2</ecNumber>
    </recommendedName>
</protein>
<feature type="transmembrane region" description="Helical" evidence="17">
    <location>
        <begin position="216"/>
        <end position="235"/>
    </location>
</feature>
<reference evidence="20" key="1">
    <citation type="submission" date="2017-02" db="EMBL/GenBank/DDBJ databases">
        <title>Analysis on the complete mitochondrial genome of Bombyx lemeepauli.</title>
        <authorList>
            <person name="Liu S.Q."/>
            <person name="Gu X.S."/>
            <person name="Wang X."/>
        </authorList>
    </citation>
    <scope>NUCLEOTIDE SEQUENCE</scope>
</reference>
<dbReference type="EC" id="7.1.1.2" evidence="4 17"/>
<dbReference type="AlphaFoldDB" id="A0A343BTB2"/>
<evidence type="ECO:0000256" key="14">
    <source>
        <dbReference type="ARBA" id="ARBA00023128"/>
    </source>
</evidence>
<evidence type="ECO:0000256" key="6">
    <source>
        <dbReference type="ARBA" id="ARBA00022448"/>
    </source>
</evidence>
<evidence type="ECO:0000256" key="2">
    <source>
        <dbReference type="ARBA" id="ARBA00004225"/>
    </source>
</evidence>
<comment type="function">
    <text evidence="1">Core subunit of the mitochondrial membrane respiratory chain NADH dehydrogenase (Complex I) that is believed to belong to the minimal assembly required for catalysis. Complex I functions in the transfer of electrons from NADH to the respiratory chain. The immediate electron acceptor for the enzyme is believed to be ubiquinone.</text>
</comment>